<organism evidence="2 3">
    <name type="scientific">Carnobacterium divergens</name>
    <name type="common">Lactobacillus divergens</name>
    <dbReference type="NCBI Taxonomy" id="2748"/>
    <lineage>
        <taxon>Bacteria</taxon>
        <taxon>Bacillati</taxon>
        <taxon>Bacillota</taxon>
        <taxon>Bacilli</taxon>
        <taxon>Lactobacillales</taxon>
        <taxon>Carnobacteriaceae</taxon>
        <taxon>Carnobacterium</taxon>
    </lineage>
</organism>
<protein>
    <submittedName>
        <fullName evidence="2">PadR family transcriptional regulator</fullName>
    </submittedName>
</protein>
<dbReference type="EMBL" id="JALRMR010000021">
    <property type="protein sequence ID" value="MDT1975366.1"/>
    <property type="molecule type" value="Genomic_DNA"/>
</dbReference>
<reference evidence="2" key="1">
    <citation type="submission" date="2022-04" db="EMBL/GenBank/DDBJ databases">
        <title>Draft genome sequences of lactic acid bacteria (LAB) strains involved in meat spoilage.</title>
        <authorList>
            <person name="Palevich N."/>
        </authorList>
    </citation>
    <scope>NUCLEOTIDE SEQUENCE</scope>
    <source>
        <strain evidence="2">9-14</strain>
    </source>
</reference>
<dbReference type="RefSeq" id="WP_311781013.1">
    <property type="nucleotide sequence ID" value="NZ_JALRMR010000021.1"/>
</dbReference>
<gene>
    <name evidence="2" type="ORF">MX635_13235</name>
</gene>
<dbReference type="InterPro" id="IPR036388">
    <property type="entry name" value="WH-like_DNA-bd_sf"/>
</dbReference>
<dbReference type="InterPro" id="IPR005149">
    <property type="entry name" value="Tscrpt_reg_PadR_N"/>
</dbReference>
<dbReference type="Pfam" id="PF03551">
    <property type="entry name" value="PadR"/>
    <property type="match status" value="1"/>
</dbReference>
<dbReference type="PANTHER" id="PTHR33169">
    <property type="entry name" value="PADR-FAMILY TRANSCRIPTIONAL REGULATOR"/>
    <property type="match status" value="1"/>
</dbReference>
<dbReference type="InterPro" id="IPR036390">
    <property type="entry name" value="WH_DNA-bd_sf"/>
</dbReference>
<accession>A0AAW8RC44</accession>
<dbReference type="PANTHER" id="PTHR33169:SF24">
    <property type="entry name" value="TRANSCRIPTIONAL REGULATOR, PADR FAMILY"/>
    <property type="match status" value="1"/>
</dbReference>
<dbReference type="AlphaFoldDB" id="A0AAW8RC44"/>
<dbReference type="Gene3D" id="1.10.10.10">
    <property type="entry name" value="Winged helix-like DNA-binding domain superfamily/Winged helix DNA-binding domain"/>
    <property type="match status" value="1"/>
</dbReference>
<evidence type="ECO:0000313" key="3">
    <source>
        <dbReference type="Proteomes" id="UP001249945"/>
    </source>
</evidence>
<feature type="domain" description="Transcription regulator PadR N-terminal" evidence="1">
    <location>
        <begin position="16"/>
        <end position="85"/>
    </location>
</feature>
<name>A0AAW8RC44_CARDV</name>
<evidence type="ECO:0000313" key="2">
    <source>
        <dbReference type="EMBL" id="MDT1975366.1"/>
    </source>
</evidence>
<evidence type="ECO:0000259" key="1">
    <source>
        <dbReference type="Pfam" id="PF03551"/>
    </source>
</evidence>
<proteinExistence type="predicted"/>
<dbReference type="SUPFAM" id="SSF46785">
    <property type="entry name" value="Winged helix' DNA-binding domain"/>
    <property type="match status" value="1"/>
</dbReference>
<comment type="caution">
    <text evidence="2">The sequence shown here is derived from an EMBL/GenBank/DDBJ whole genome shotgun (WGS) entry which is preliminary data.</text>
</comment>
<sequence>MRAATQFKKGALEMCVLYLLKNEDRYGYDLTQVVNKYVPTTEGALYPVLRRLVKEDFCISYIKESSGGPSRKYYRITSKGEDYLASLIEDWDIFVQNIKKMREDEDNGLNKRVF</sequence>
<dbReference type="InterPro" id="IPR052509">
    <property type="entry name" value="Metal_resp_DNA-bind_regulator"/>
</dbReference>
<dbReference type="Proteomes" id="UP001249945">
    <property type="component" value="Unassembled WGS sequence"/>
</dbReference>